<evidence type="ECO:0000256" key="8">
    <source>
        <dbReference type="ARBA" id="ARBA00022806"/>
    </source>
</evidence>
<dbReference type="InterPro" id="IPR027417">
    <property type="entry name" value="P-loop_NTPase"/>
</dbReference>
<keyword evidence="4 15" id="KW-1048">Host nucleus</keyword>
<evidence type="ECO:0000256" key="10">
    <source>
        <dbReference type="ARBA" id="ARBA00023125"/>
    </source>
</evidence>
<comment type="catalytic activity">
    <reaction evidence="12 15">
        <text>Couples ATP hydrolysis with the unwinding of duplex DNA by translocating in the 3'-5' direction.</text>
        <dbReference type="EC" id="5.6.2.4"/>
    </reaction>
</comment>
<dbReference type="Gene3D" id="3.40.50.300">
    <property type="entry name" value="P-loop containing nucleotide triphosphate hydrolases"/>
    <property type="match status" value="1"/>
</dbReference>
<dbReference type="InterPro" id="IPR014015">
    <property type="entry name" value="Helicase_SF3_DNA-vir"/>
</dbReference>
<comment type="similarity">
    <text evidence="15 16">Belongs to the papillomaviridae E1 protein family.</text>
</comment>
<evidence type="ECO:0000256" key="6">
    <source>
        <dbReference type="ARBA" id="ARBA00022741"/>
    </source>
</evidence>
<evidence type="ECO:0000256" key="2">
    <source>
        <dbReference type="ARBA" id="ARBA00022518"/>
    </source>
</evidence>
<evidence type="ECO:0000256" key="7">
    <source>
        <dbReference type="ARBA" id="ARBA00022801"/>
    </source>
</evidence>
<evidence type="ECO:0000313" key="20">
    <source>
        <dbReference type="Proteomes" id="UP000172817"/>
    </source>
</evidence>
<dbReference type="HAMAP" id="MF_04000">
    <property type="entry name" value="PPV_E1"/>
    <property type="match status" value="1"/>
</dbReference>
<evidence type="ECO:0000256" key="4">
    <source>
        <dbReference type="ARBA" id="ARBA00022562"/>
    </source>
</evidence>
<dbReference type="InterPro" id="IPR001177">
    <property type="entry name" value="PPV_DNA_helicase_E1_C"/>
</dbReference>
<dbReference type="EMBL" id="JF800657">
    <property type="protein sequence ID" value="AEP82743.1"/>
    <property type="molecule type" value="Genomic_DNA"/>
</dbReference>
<evidence type="ECO:0000256" key="15">
    <source>
        <dbReference type="HAMAP-Rule" id="MF_04000"/>
    </source>
</evidence>
<feature type="modified residue" description="Phosphoserine; by host" evidence="15">
    <location>
        <position position="80"/>
    </location>
</feature>
<dbReference type="KEGG" id="vg:11467816"/>
<gene>
    <name evidence="15" type="primary">E1</name>
</gene>
<dbReference type="Gene3D" id="1.10.10.510">
    <property type="entry name" value="Zinc finger, large T-antigen D1 domain"/>
    <property type="match status" value="1"/>
</dbReference>
<protein>
    <recommendedName>
        <fullName evidence="15 16">Replication protein E1</fullName>
        <ecNumber evidence="15 16">5.6.2.4</ecNumber>
    </recommendedName>
    <alternativeName>
        <fullName evidence="15">ATP-dependent helicase E1</fullName>
    </alternativeName>
    <alternativeName>
        <fullName evidence="15">DNA 3'-5' helicase E1</fullName>
    </alternativeName>
</protein>
<dbReference type="RefSeq" id="YP_004895382.1">
    <property type="nucleotide sequence ID" value="NC_016075.1"/>
</dbReference>
<dbReference type="SUPFAM" id="SSF55464">
    <property type="entry name" value="Origin of replication-binding domain, RBD-like"/>
    <property type="match status" value="1"/>
</dbReference>
<dbReference type="InterPro" id="IPR046935">
    <property type="entry name" value="PPV_E1_DBD_sf"/>
</dbReference>
<keyword evidence="8 15" id="KW-0347">Helicase</keyword>
<comment type="subcellular location">
    <subcellularLocation>
        <location evidence="1 15">Host nucleus</location>
    </subcellularLocation>
</comment>
<comment type="catalytic activity">
    <reaction evidence="13 15 16">
        <text>ATP + H2O = ADP + phosphate + H(+)</text>
        <dbReference type="Rhea" id="RHEA:13065"/>
        <dbReference type="ChEBI" id="CHEBI:15377"/>
        <dbReference type="ChEBI" id="CHEBI:15378"/>
        <dbReference type="ChEBI" id="CHEBI:30616"/>
        <dbReference type="ChEBI" id="CHEBI:43474"/>
        <dbReference type="ChEBI" id="CHEBI:456216"/>
        <dbReference type="EC" id="5.6.2.4"/>
    </reaction>
</comment>
<evidence type="ECO:0000256" key="16">
    <source>
        <dbReference type="PIRNR" id="PIRNR003383"/>
    </source>
</evidence>
<dbReference type="GO" id="GO:0042025">
    <property type="term" value="C:host cell nucleus"/>
    <property type="evidence" value="ECO:0007669"/>
    <property type="project" value="UniProtKB-SubCell"/>
</dbReference>
<dbReference type="GO" id="GO:0003677">
    <property type="term" value="F:DNA binding"/>
    <property type="evidence" value="ECO:0007669"/>
    <property type="project" value="UniProtKB-UniRule"/>
</dbReference>
<feature type="region of interest" description="Disordered" evidence="17">
    <location>
        <begin position="24"/>
        <end position="51"/>
    </location>
</feature>
<sequence>MEGELEAGTDPKEGCSGQYIIREAECSDTDDDEESDPEGDIPDLITDTPVEQGNTQAVFQEQQLSDDLMQVQQLKRKFMSPKQKVADLSPRLKAITITPPKPSAKRRLFEASFDSGVENSGSHETEASYSEDVQVDAVEYDDTVGPRGGREEGDGESMLYGPKDSDRGVVQQLLKSSNRRATMLAKFKEAFGVSYSELTRAFKSHKTCNPDWVVSVFGVHHTVFESMAELLRPCCEYFNLTGNCSKNGYVVLMLLRFTTHKCRDTLHKFLKSKFNFLEYQLFTEPPKVRSVPAALFWFRLSMSATAQVHGETPAWITRQTLVNHQTVEEHKFDLSDMVQWAFDNDHTDESAIAYNYALLADENRNAAAWLNTNAQAKHLRDCAIMVKHFKRGIMRSMSVSEWIYARMKRFEDDGDWRDIVNFLRFQQIEFIVFLGAFRNMLKGIPKKSCICIHGPPNTGKSMFCMSLLSFFGGKVISFANAKSQFWMQPLADARLALLDDATGPAWDYLDTYFRNGLDGNPISVDMKHKAPTEIRCPPLLITSNLNIRHNDRWRYLYTRVQQFEFKSDFPFNDEGQPLYRLNHKNWKSFFKRLWLQLELSDQEDEGEDGEPEQTFKCSARRPSQSV</sequence>
<evidence type="ECO:0000256" key="14">
    <source>
        <dbReference type="ARBA" id="ARBA00093297"/>
    </source>
</evidence>
<keyword evidence="6 15" id="KW-0547">Nucleotide-binding</keyword>
<dbReference type="InterPro" id="IPR037102">
    <property type="entry name" value="Znf_lg_T-Ag_D1_dom_sf"/>
</dbReference>
<dbReference type="InterPro" id="IPR016393">
    <property type="entry name" value="Rep_E1_papillomaV"/>
</dbReference>
<evidence type="ECO:0000256" key="1">
    <source>
        <dbReference type="ARBA" id="ARBA00004147"/>
    </source>
</evidence>
<accession>G4XF71</accession>
<dbReference type="GO" id="GO:0005524">
    <property type="term" value="F:ATP binding"/>
    <property type="evidence" value="ECO:0007669"/>
    <property type="project" value="UniProtKB-UniRule"/>
</dbReference>
<evidence type="ECO:0000256" key="9">
    <source>
        <dbReference type="ARBA" id="ARBA00022840"/>
    </source>
</evidence>
<dbReference type="SUPFAM" id="SSF52540">
    <property type="entry name" value="P-loop containing nucleoside triphosphate hydrolases"/>
    <property type="match status" value="1"/>
</dbReference>
<dbReference type="OrthoDB" id="4795at10239"/>
<name>G4XF71_9PAPI</name>
<dbReference type="Pfam" id="PF20450">
    <property type="entry name" value="PPV_E1_DBD"/>
    <property type="match status" value="1"/>
</dbReference>
<dbReference type="GO" id="GO:0043138">
    <property type="term" value="F:3'-5' DNA helicase activity"/>
    <property type="evidence" value="ECO:0007669"/>
    <property type="project" value="UniProtKB-UniRule"/>
</dbReference>
<dbReference type="Gene3D" id="3.40.1310.10">
    <property type="match status" value="1"/>
</dbReference>
<evidence type="ECO:0000256" key="5">
    <source>
        <dbReference type="ARBA" id="ARBA00022705"/>
    </source>
</evidence>
<feature type="binding site" evidence="15">
    <location>
        <begin position="454"/>
        <end position="461"/>
    </location>
    <ligand>
        <name>ATP</name>
        <dbReference type="ChEBI" id="CHEBI:30616"/>
    </ligand>
</feature>
<dbReference type="PIRSF" id="PIRSF003383">
    <property type="entry name" value="Rep_E1_papillomaV"/>
    <property type="match status" value="1"/>
</dbReference>
<keyword evidence="3 15" id="KW-0597">Phosphoprotein</keyword>
<dbReference type="InterPro" id="IPR046832">
    <property type="entry name" value="PPV_E1_DBD"/>
</dbReference>
<keyword evidence="11 15" id="KW-0413">Isomerase</keyword>
<evidence type="ECO:0000256" key="11">
    <source>
        <dbReference type="ARBA" id="ARBA00023235"/>
    </source>
</evidence>
<evidence type="ECO:0000256" key="13">
    <source>
        <dbReference type="ARBA" id="ARBA00048988"/>
    </source>
</evidence>
<reference evidence="19 20" key="1">
    <citation type="submission" date="2011-04" db="EMBL/GenBank/DDBJ databases">
        <title>Novel canine papillomaviruses cause pigmented viral plaques.</title>
        <authorList>
            <person name="Yuan H."/>
            <person name="Luff J."/>
            <person name="Zhou D."/>
            <person name="Wang J."/>
            <person name="Affolter V."/>
            <person name="Moore P."/>
            <person name="Schlegel R."/>
        </authorList>
    </citation>
    <scope>NUCLEOTIDE SEQUENCE [LARGE SCALE GENOMIC DNA]</scope>
</reference>
<comment type="function">
    <text evidence="14 15">ATP-dependent DNA 3'-5' helicase required for initiation of viral DNA replication. It forms a complex with the viral E2 protein. The E1-E2 complex binds to the replication origin which contains binding sites for both proteins. During the initial step, a dimer of E1 interacts with a dimer of protein E2 leading to a complex that binds the viral origin of replication with high specificity. Then, a second dimer of E1 displaces the E2 dimer in an ATP-dependent manner to form the E1 tetramer. Following this, two E1 monomers are added to each half of the site, which results in the formation of two E1 trimers on the viral ori. Subsequently, two hexamers will be created. The double hexamer acts as a bi-directional helicase machinery and unwinds the viral DNA and then recruits the host DNA polymerase to start replication.</text>
</comment>
<feature type="domain" description="SF3 helicase" evidence="18">
    <location>
        <begin position="428"/>
        <end position="578"/>
    </location>
</feature>
<evidence type="ECO:0000256" key="3">
    <source>
        <dbReference type="ARBA" id="ARBA00022553"/>
    </source>
</evidence>
<comment type="function">
    <text evidence="16">ATP-dependent DNA helicase required for initiation of viral DNA replication. It forms a complex with the viral E2 protein. The E1-E2 complex binds to the replication origin which contains binding sites for both proteins.</text>
</comment>
<comment type="subunit">
    <text evidence="15">Can form hexamers. Interacts with E2 protein; this interaction increases E1 DNA binding specificity. Interacts with host DNA polymerase subunit POLA2. Interacts with host single stranded DNA-binding protein RPA1. Interacts with host TOP1; this interaction stimulates the enzymatic activity of TOP1.</text>
</comment>
<feature type="region of interest" description="Disordered" evidence="17">
    <location>
        <begin position="601"/>
        <end position="626"/>
    </location>
</feature>
<feature type="compositionally biased region" description="Acidic residues" evidence="17">
    <location>
        <begin position="601"/>
        <end position="611"/>
    </location>
</feature>
<proteinExistence type="inferred from homology"/>
<keyword evidence="10 15" id="KW-0238">DNA-binding</keyword>
<dbReference type="Proteomes" id="UP000172817">
    <property type="component" value="Genome"/>
</dbReference>
<keyword evidence="9 15" id="KW-0067">ATP-binding</keyword>
<evidence type="ECO:0000259" key="18">
    <source>
        <dbReference type="PROSITE" id="PS51206"/>
    </source>
</evidence>
<evidence type="ECO:0000313" key="19">
    <source>
        <dbReference type="EMBL" id="AEP82743.1"/>
    </source>
</evidence>
<dbReference type="Pfam" id="PF00524">
    <property type="entry name" value="PPV_E1_N"/>
    <property type="match status" value="1"/>
</dbReference>
<dbReference type="EC" id="5.6.2.4" evidence="15 16"/>
<comment type="caution">
    <text evidence="15">Lacks conserved residue(s) required for the propagation of feature annotation.</text>
</comment>
<feature type="modified residue" description="Phosphoserine; by host" evidence="15">
    <location>
        <position position="89"/>
    </location>
</feature>
<keyword evidence="2 15" id="KW-0244">Early protein</keyword>
<feature type="short sequence motif" description="Nuclear export signal" evidence="15">
    <location>
        <begin position="88"/>
        <end position="97"/>
    </location>
</feature>
<comment type="PTM">
    <text evidence="15">Phosphorylated.</text>
</comment>
<feature type="compositionally biased region" description="Acidic residues" evidence="17">
    <location>
        <begin position="26"/>
        <end position="41"/>
    </location>
</feature>
<dbReference type="GO" id="GO:0016887">
    <property type="term" value="F:ATP hydrolysis activity"/>
    <property type="evidence" value="ECO:0007669"/>
    <property type="project" value="RHEA"/>
</dbReference>
<keyword evidence="7 15" id="KW-0378">Hydrolase</keyword>
<feature type="region of interest" description="Disordered" evidence="17">
    <location>
        <begin position="142"/>
        <end position="162"/>
    </location>
</feature>
<dbReference type="GO" id="GO:0006260">
    <property type="term" value="P:DNA replication"/>
    <property type="evidence" value="ECO:0007669"/>
    <property type="project" value="UniProtKB-UniRule"/>
</dbReference>
<dbReference type="PROSITE" id="PS51206">
    <property type="entry name" value="SF3_HELICASE_1"/>
    <property type="match status" value="1"/>
</dbReference>
<dbReference type="InterPro" id="IPR014000">
    <property type="entry name" value="PPV_DNA_helicase_E1_N"/>
</dbReference>
<evidence type="ECO:0000256" key="17">
    <source>
        <dbReference type="SAM" id="MobiDB-lite"/>
    </source>
</evidence>
<dbReference type="Pfam" id="PF00519">
    <property type="entry name" value="PPV_E1_C"/>
    <property type="match status" value="1"/>
</dbReference>
<feature type="short sequence motif" description="Nuclear localization signal" evidence="15">
    <location>
        <begin position="75"/>
        <end position="77"/>
    </location>
</feature>
<organism evidence="19 20">
    <name type="scientific">Canis familiaris papillomavirus 10</name>
    <dbReference type="NCBI Taxonomy" id="1087109"/>
    <lineage>
        <taxon>Viruses</taxon>
        <taxon>Monodnaviria</taxon>
        <taxon>Shotokuvirae</taxon>
        <taxon>Cossaviricota</taxon>
        <taxon>Papovaviricetes</taxon>
        <taxon>Zurhausenvirales</taxon>
        <taxon>Papillomaviridae</taxon>
        <taxon>Firstpapillomavirinae</taxon>
        <taxon>Chipapillomavirus</taxon>
        <taxon>Chipapillomavirus 3</taxon>
    </lineage>
</organism>
<evidence type="ECO:0000256" key="12">
    <source>
        <dbReference type="ARBA" id="ARBA00034617"/>
    </source>
</evidence>
<keyword evidence="5 15" id="KW-0235">DNA replication</keyword>